<evidence type="ECO:0000256" key="2">
    <source>
        <dbReference type="SAM" id="MobiDB-lite"/>
    </source>
</evidence>
<evidence type="ECO:0000256" key="1">
    <source>
        <dbReference type="PROSITE-ProRule" id="PRU00176"/>
    </source>
</evidence>
<dbReference type="Gene3D" id="3.30.70.330">
    <property type="match status" value="1"/>
</dbReference>
<evidence type="ECO:0000259" key="3">
    <source>
        <dbReference type="PROSITE" id="PS50102"/>
    </source>
</evidence>
<organism evidence="4 5">
    <name type="scientific">Rubroshorea leprosula</name>
    <dbReference type="NCBI Taxonomy" id="152421"/>
    <lineage>
        <taxon>Eukaryota</taxon>
        <taxon>Viridiplantae</taxon>
        <taxon>Streptophyta</taxon>
        <taxon>Embryophyta</taxon>
        <taxon>Tracheophyta</taxon>
        <taxon>Spermatophyta</taxon>
        <taxon>Magnoliopsida</taxon>
        <taxon>eudicotyledons</taxon>
        <taxon>Gunneridae</taxon>
        <taxon>Pentapetalae</taxon>
        <taxon>rosids</taxon>
        <taxon>malvids</taxon>
        <taxon>Malvales</taxon>
        <taxon>Dipterocarpaceae</taxon>
        <taxon>Rubroshorea</taxon>
    </lineage>
</organism>
<dbReference type="PANTHER" id="PTHR34427">
    <property type="entry name" value="DUF4283 DOMAIN PROTEIN"/>
    <property type="match status" value="1"/>
</dbReference>
<dbReference type="EMBL" id="BPVZ01000036">
    <property type="protein sequence ID" value="GKV12576.1"/>
    <property type="molecule type" value="Genomic_DNA"/>
</dbReference>
<keyword evidence="5" id="KW-1185">Reference proteome</keyword>
<protein>
    <recommendedName>
        <fullName evidence="3">RRM domain-containing protein</fullName>
    </recommendedName>
</protein>
<feature type="compositionally biased region" description="Basic and acidic residues" evidence="2">
    <location>
        <begin position="377"/>
        <end position="392"/>
    </location>
</feature>
<feature type="compositionally biased region" description="Basic and acidic residues" evidence="2">
    <location>
        <begin position="442"/>
        <end position="467"/>
    </location>
</feature>
<feature type="region of interest" description="Disordered" evidence="2">
    <location>
        <begin position="377"/>
        <end position="404"/>
    </location>
</feature>
<comment type="caution">
    <text evidence="4">The sequence shown here is derived from an EMBL/GenBank/DDBJ whole genome shotgun (WGS) entry which is preliminary data.</text>
</comment>
<dbReference type="GO" id="GO:0003723">
    <property type="term" value="F:RNA binding"/>
    <property type="evidence" value="ECO:0007669"/>
    <property type="project" value="UniProtKB-UniRule"/>
</dbReference>
<dbReference type="AlphaFoldDB" id="A0AAV5JIG2"/>
<feature type="compositionally biased region" description="Acidic residues" evidence="2">
    <location>
        <begin position="393"/>
        <end position="404"/>
    </location>
</feature>
<reference evidence="4 5" key="1">
    <citation type="journal article" date="2021" name="Commun. Biol.">
        <title>The genome of Shorea leprosula (Dipterocarpaceae) highlights the ecological relevance of drought in aseasonal tropical rainforests.</title>
        <authorList>
            <person name="Ng K.K.S."/>
            <person name="Kobayashi M.J."/>
            <person name="Fawcett J.A."/>
            <person name="Hatakeyama M."/>
            <person name="Paape T."/>
            <person name="Ng C.H."/>
            <person name="Ang C.C."/>
            <person name="Tnah L.H."/>
            <person name="Lee C.T."/>
            <person name="Nishiyama T."/>
            <person name="Sese J."/>
            <person name="O'Brien M.J."/>
            <person name="Copetti D."/>
            <person name="Mohd Noor M.I."/>
            <person name="Ong R.C."/>
            <person name="Putra M."/>
            <person name="Sireger I.Z."/>
            <person name="Indrioko S."/>
            <person name="Kosugi Y."/>
            <person name="Izuno A."/>
            <person name="Isagi Y."/>
            <person name="Lee S.L."/>
            <person name="Shimizu K.K."/>
        </authorList>
    </citation>
    <scope>NUCLEOTIDE SEQUENCE [LARGE SCALE GENOMIC DNA]</scope>
    <source>
        <strain evidence="4">214</strain>
    </source>
</reference>
<proteinExistence type="predicted"/>
<name>A0AAV5JIG2_9ROSI</name>
<sequence length="507" mass="58380">MVSTRGSAKGAIPGIEGGYRQWQGHRNRSAGYVSQFSGWTTTFFFYNFPEELEAKFLWNSFRMYGKAVDVYIPSKRDKRGKRFGFVRMAGVKNEIQMERQLNMMWIGSYKLKVKIADDRGKKPAESRKIQGAVKDNGSLSKMNRLVQPGKSYAQVVKGKGKWVEKVQIQPQDKDEEDTAEKEDIQKRVVENTVVVHLPTGEELQWLEGGMVAVVRSLGLISEIQERIGADGGLISLTPIGGRRVLLSERVVGYLSERVVGYLSEYMKINEELFDLWFEAINPWEAAPEETSRMVWLRILGVPLKAWSERCFQKIGETVGEVQMIHEDTKNKSILWDGRVLILCTEARRIAKRINLKVGEQMYEIEIAEEEWRSDPDWWLTENDRNNDQKTESDDISDEWSQNEEQEMGVDVICDDDDVSSDSVHLMKDMGLISNLKKATGKERWGKNETEREIGGDEGDGRAKEHGLQRHQYRRTQKIDHQRTKSSVFSKCATQKAWRRSGRRGLRW</sequence>
<dbReference type="InterPro" id="IPR035979">
    <property type="entry name" value="RBD_domain_sf"/>
</dbReference>
<dbReference type="SMART" id="SM00360">
    <property type="entry name" value="RRM"/>
    <property type="match status" value="1"/>
</dbReference>
<evidence type="ECO:0000313" key="4">
    <source>
        <dbReference type="EMBL" id="GKV12576.1"/>
    </source>
</evidence>
<evidence type="ECO:0000313" key="5">
    <source>
        <dbReference type="Proteomes" id="UP001054252"/>
    </source>
</evidence>
<dbReference type="PROSITE" id="PS50102">
    <property type="entry name" value="RRM"/>
    <property type="match status" value="1"/>
</dbReference>
<dbReference type="Proteomes" id="UP001054252">
    <property type="component" value="Unassembled WGS sequence"/>
</dbReference>
<feature type="region of interest" description="Disordered" evidence="2">
    <location>
        <begin position="442"/>
        <end position="486"/>
    </location>
</feature>
<dbReference type="InterPro" id="IPR000504">
    <property type="entry name" value="RRM_dom"/>
</dbReference>
<dbReference type="PANTHER" id="PTHR34427:SF5">
    <property type="entry name" value="DUF4283 DOMAIN-CONTAINING PROTEIN"/>
    <property type="match status" value="1"/>
</dbReference>
<gene>
    <name evidence="4" type="ORF">SLEP1_g23702</name>
</gene>
<feature type="domain" description="RRM" evidence="3">
    <location>
        <begin position="41"/>
        <end position="118"/>
    </location>
</feature>
<dbReference type="InterPro" id="IPR012677">
    <property type="entry name" value="Nucleotide-bd_a/b_plait_sf"/>
</dbReference>
<keyword evidence="1" id="KW-0694">RNA-binding</keyword>
<dbReference type="SUPFAM" id="SSF54928">
    <property type="entry name" value="RNA-binding domain, RBD"/>
    <property type="match status" value="1"/>
</dbReference>
<accession>A0AAV5JIG2</accession>